<comment type="caution">
    <text evidence="2">The sequence shown here is derived from an EMBL/GenBank/DDBJ whole genome shotgun (WGS) entry which is preliminary data.</text>
</comment>
<dbReference type="AlphaFoldDB" id="A0A2N3Y697"/>
<evidence type="ECO:0000313" key="2">
    <source>
        <dbReference type="EMBL" id="PKW18462.1"/>
    </source>
</evidence>
<proteinExistence type="predicted"/>
<evidence type="ECO:0000313" key="3">
    <source>
        <dbReference type="Proteomes" id="UP000233786"/>
    </source>
</evidence>
<keyword evidence="3" id="KW-1185">Reference proteome</keyword>
<dbReference type="Proteomes" id="UP000233786">
    <property type="component" value="Unassembled WGS sequence"/>
</dbReference>
<accession>A0A2N3Y697</accession>
<protein>
    <submittedName>
        <fullName evidence="2">Uncharacterized protein</fullName>
    </submittedName>
</protein>
<reference evidence="2" key="1">
    <citation type="submission" date="2017-12" db="EMBL/GenBank/DDBJ databases">
        <title>Sequencing the genomes of 1000 Actinobacteria strains.</title>
        <authorList>
            <person name="Klenk H.-P."/>
        </authorList>
    </citation>
    <scope>NUCLEOTIDE SEQUENCE [LARGE SCALE GENOMIC DNA]</scope>
    <source>
        <strain evidence="2">DSM 44228</strain>
    </source>
</reference>
<organism evidence="2 3">
    <name type="scientific">Saccharopolyspora spinosa</name>
    <dbReference type="NCBI Taxonomy" id="60894"/>
    <lineage>
        <taxon>Bacteria</taxon>
        <taxon>Bacillati</taxon>
        <taxon>Actinomycetota</taxon>
        <taxon>Actinomycetes</taxon>
        <taxon>Pseudonocardiales</taxon>
        <taxon>Pseudonocardiaceae</taxon>
        <taxon>Saccharopolyspora</taxon>
    </lineage>
</organism>
<name>A0A2N3Y697_SACSN</name>
<dbReference type="EMBL" id="PJNB01000001">
    <property type="protein sequence ID" value="PKW18462.1"/>
    <property type="molecule type" value="Genomic_DNA"/>
</dbReference>
<sequence length="36" mass="3864">MADTPDANANAEQEQDNEPVYDSNGVPHWPGVGPQL</sequence>
<feature type="region of interest" description="Disordered" evidence="1">
    <location>
        <begin position="1"/>
        <end position="36"/>
    </location>
</feature>
<gene>
    <name evidence="2" type="ORF">A8926_6548</name>
</gene>
<evidence type="ECO:0000256" key="1">
    <source>
        <dbReference type="SAM" id="MobiDB-lite"/>
    </source>
</evidence>